<evidence type="ECO:0000313" key="2">
    <source>
        <dbReference type="Proteomes" id="UP001163223"/>
    </source>
</evidence>
<dbReference type="EMBL" id="CP113520">
    <property type="protein sequence ID" value="WAJ30181.1"/>
    <property type="molecule type" value="Genomic_DNA"/>
</dbReference>
<keyword evidence="2" id="KW-1185">Reference proteome</keyword>
<gene>
    <name evidence="1" type="ORF">OXU80_08230</name>
</gene>
<proteinExistence type="predicted"/>
<protein>
    <submittedName>
        <fullName evidence="1">Uncharacterized protein</fullName>
    </submittedName>
</protein>
<evidence type="ECO:0000313" key="1">
    <source>
        <dbReference type="EMBL" id="WAJ30181.1"/>
    </source>
</evidence>
<reference evidence="1" key="1">
    <citation type="submission" date="2022-11" db="EMBL/GenBank/DDBJ databases">
        <title>beta-Carotene-producing bacterium, Jeongeuplla avenae sp. nov., alleviates the salt stress of Arabidopsis seedlings.</title>
        <authorList>
            <person name="Jiang L."/>
            <person name="Lee J."/>
        </authorList>
    </citation>
    <scope>NUCLEOTIDE SEQUENCE</scope>
    <source>
        <strain evidence="1">DY_R2A_6</strain>
    </source>
</reference>
<dbReference type="Proteomes" id="UP001163223">
    <property type="component" value="Chromosome"/>
</dbReference>
<accession>A0ACD4NTG2</accession>
<name>A0ACD4NTG2_9HYPH</name>
<organism evidence="1 2">
    <name type="scientific">Antarcticirhabdus aurantiaca</name>
    <dbReference type="NCBI Taxonomy" id="2606717"/>
    <lineage>
        <taxon>Bacteria</taxon>
        <taxon>Pseudomonadati</taxon>
        <taxon>Pseudomonadota</taxon>
        <taxon>Alphaproteobacteria</taxon>
        <taxon>Hyphomicrobiales</taxon>
        <taxon>Aurantimonadaceae</taxon>
        <taxon>Antarcticirhabdus</taxon>
    </lineage>
</organism>
<sequence length="179" mass="19762">MHILIAIVGIVAAAAFWYWRMKAVAEVAGEIGDAAGRLRGKINRARFRRKVEGSTLTGIDDPRLGAAVMLVSLVEAGRPMTREDEAIIARWLRDVAEEEEPEEAITFARWACREVVDVNEVQRRLAPLFRNRLGAEERAQLVEVAASLSRPAVEAPAQADALRRLRNTLVPDAGADPTR</sequence>